<sequence>MVQLSRYNIAVSLAVCLGGITYGFAFAVFPAVLGQPGFYSYFNLDPNSEHTASIQGAVNALFSTGASFGALVQAPLADWLGRRHAMLTGAIFAAVGGALASGSIHLAMLIIARFLQGFGFFGNRRWNLQINEPQRPVASTISIGLQSPRYLIWAGKTEDAWDVLRRLHRDPADDTDKEAQEEYFQIIAQVALEKQQDTSYANLPRQPSLRKRCIIVILLGFATQSTGAIPIFNSLGVIGVQPLVYLVIYSVCGNTSAWVNAFVVDRVGRRRMLLLGFPAVAVVLLIEGVLQSQYLGSSNHPGQVACLVFIFLFIVCYQISEAPIFIWAAEVFPIAYRSTGIGLNFFGYSVGAIVWTAPAGLAFKEIHSSASPGQDSVPQDVTPPQSWEASGFESTIDDSMPTQNDTTATTAELYVDIGESALLSDAMLPTHNIFGQIRGFVETADPQRRYAWEHLGVSFEIYKCLIELYFENMSTFSLFHKPTFMTMIHDHEPQVETAALTAAMFIFARRFWDEGSRTHSPALLDSGIATVPTTAAFHGMARRLATDCLAKHESEPPPLCILQALILIAFHELARDVRGVAWRSLGECVRLTYEMELHLLDAYKANHEAATREDLSLQMILDEERRRAFWAVWELDVFGSTVRRMPNGLDATHVQTLLPISDGAWFSSRAEESCHLSLEPCECIRLLEQSGNSSGRPGTSY</sequence>
<dbReference type="Gene3D" id="1.20.1250.20">
    <property type="entry name" value="MFS general substrate transporter like domains"/>
    <property type="match status" value="2"/>
</dbReference>
<dbReference type="SUPFAM" id="SSF103473">
    <property type="entry name" value="MFS general substrate transporter"/>
    <property type="match status" value="1"/>
</dbReference>
<evidence type="ECO:0000256" key="1">
    <source>
        <dbReference type="ARBA" id="ARBA00004141"/>
    </source>
</evidence>
<name>A0A6A6CI73_ZASCE</name>
<comment type="subcellular location">
    <subcellularLocation>
        <location evidence="1">Membrane</location>
        <topology evidence="1">Multi-pass membrane protein</topology>
    </subcellularLocation>
</comment>
<dbReference type="GO" id="GO:0016020">
    <property type="term" value="C:membrane"/>
    <property type="evidence" value="ECO:0007669"/>
    <property type="project" value="UniProtKB-SubCell"/>
</dbReference>
<feature type="transmembrane region" description="Helical" evidence="6">
    <location>
        <begin position="341"/>
        <end position="363"/>
    </location>
</feature>
<feature type="transmembrane region" description="Helical" evidence="6">
    <location>
        <begin position="7"/>
        <end position="33"/>
    </location>
</feature>
<dbReference type="InterPro" id="IPR005828">
    <property type="entry name" value="MFS_sugar_transport-like"/>
</dbReference>
<dbReference type="PANTHER" id="PTHR48022:SF11">
    <property type="entry name" value="MONOSACCHARIDE TRANSPORTER (HXT8), PUTATIVE (AFU_ORTHOLOGUE AFUA_2G08120)-RELATED"/>
    <property type="match status" value="1"/>
</dbReference>
<evidence type="ECO:0000313" key="9">
    <source>
        <dbReference type="Proteomes" id="UP000799537"/>
    </source>
</evidence>
<proteinExistence type="predicted"/>
<dbReference type="PANTHER" id="PTHR48022">
    <property type="entry name" value="PLASTIDIC GLUCOSE TRANSPORTER 4"/>
    <property type="match status" value="1"/>
</dbReference>
<evidence type="ECO:0000256" key="6">
    <source>
        <dbReference type="SAM" id="Phobius"/>
    </source>
</evidence>
<gene>
    <name evidence="8" type="ORF">M409DRAFT_23503</name>
</gene>
<dbReference type="GO" id="GO:0003677">
    <property type="term" value="F:DNA binding"/>
    <property type="evidence" value="ECO:0007669"/>
    <property type="project" value="InterPro"/>
</dbReference>
<dbReference type="InterPro" id="IPR007219">
    <property type="entry name" value="XnlR_reg_dom"/>
</dbReference>
<reference evidence="8" key="1">
    <citation type="journal article" date="2020" name="Stud. Mycol.">
        <title>101 Dothideomycetes genomes: a test case for predicting lifestyles and emergence of pathogens.</title>
        <authorList>
            <person name="Haridas S."/>
            <person name="Albert R."/>
            <person name="Binder M."/>
            <person name="Bloem J."/>
            <person name="Labutti K."/>
            <person name="Salamov A."/>
            <person name="Andreopoulos B."/>
            <person name="Baker S."/>
            <person name="Barry K."/>
            <person name="Bills G."/>
            <person name="Bluhm B."/>
            <person name="Cannon C."/>
            <person name="Castanera R."/>
            <person name="Culley D."/>
            <person name="Daum C."/>
            <person name="Ezra D."/>
            <person name="Gonzalez J."/>
            <person name="Henrissat B."/>
            <person name="Kuo A."/>
            <person name="Liang C."/>
            <person name="Lipzen A."/>
            <person name="Lutzoni F."/>
            <person name="Magnuson J."/>
            <person name="Mondo S."/>
            <person name="Nolan M."/>
            <person name="Ohm R."/>
            <person name="Pangilinan J."/>
            <person name="Park H.-J."/>
            <person name="Ramirez L."/>
            <person name="Alfaro M."/>
            <person name="Sun H."/>
            <person name="Tritt A."/>
            <person name="Yoshinaga Y."/>
            <person name="Zwiers L.-H."/>
            <person name="Turgeon B."/>
            <person name="Goodwin S."/>
            <person name="Spatafora J."/>
            <person name="Crous P."/>
            <person name="Grigoriev I."/>
        </authorList>
    </citation>
    <scope>NUCLEOTIDE SEQUENCE</scope>
    <source>
        <strain evidence="8">ATCC 36951</strain>
    </source>
</reference>
<feature type="transmembrane region" description="Helical" evidence="6">
    <location>
        <begin position="244"/>
        <end position="263"/>
    </location>
</feature>
<dbReference type="GO" id="GO:0005351">
    <property type="term" value="F:carbohydrate:proton symporter activity"/>
    <property type="evidence" value="ECO:0007669"/>
    <property type="project" value="TreeGrafter"/>
</dbReference>
<keyword evidence="4 6" id="KW-0472">Membrane</keyword>
<dbReference type="GeneID" id="54560095"/>
<feature type="domain" description="Xylanolytic transcriptional activator regulatory" evidence="7">
    <location>
        <begin position="466"/>
        <end position="677"/>
    </location>
</feature>
<feature type="transmembrane region" description="Helical" evidence="6">
    <location>
        <begin position="213"/>
        <end position="232"/>
    </location>
</feature>
<evidence type="ECO:0000313" key="8">
    <source>
        <dbReference type="EMBL" id="KAF2166313.1"/>
    </source>
</evidence>
<dbReference type="InterPro" id="IPR036259">
    <property type="entry name" value="MFS_trans_sf"/>
</dbReference>
<dbReference type="Pfam" id="PF00083">
    <property type="entry name" value="Sugar_tr"/>
    <property type="match status" value="2"/>
</dbReference>
<feature type="transmembrane region" description="Helical" evidence="6">
    <location>
        <begin position="272"/>
        <end position="290"/>
    </location>
</feature>
<dbReference type="EMBL" id="ML993597">
    <property type="protein sequence ID" value="KAF2166313.1"/>
    <property type="molecule type" value="Genomic_DNA"/>
</dbReference>
<feature type="transmembrane region" description="Helical" evidence="6">
    <location>
        <begin position="302"/>
        <end position="329"/>
    </location>
</feature>
<evidence type="ECO:0000256" key="3">
    <source>
        <dbReference type="ARBA" id="ARBA00022989"/>
    </source>
</evidence>
<dbReference type="Proteomes" id="UP000799537">
    <property type="component" value="Unassembled WGS sequence"/>
</dbReference>
<keyword evidence="2 6" id="KW-0812">Transmembrane</keyword>
<dbReference type="OrthoDB" id="3941536at2759"/>
<protein>
    <recommendedName>
        <fullName evidence="7">Xylanolytic transcriptional activator regulatory domain-containing protein</fullName>
    </recommendedName>
</protein>
<keyword evidence="3 6" id="KW-1133">Transmembrane helix</keyword>
<organism evidence="8 9">
    <name type="scientific">Zasmidium cellare ATCC 36951</name>
    <dbReference type="NCBI Taxonomy" id="1080233"/>
    <lineage>
        <taxon>Eukaryota</taxon>
        <taxon>Fungi</taxon>
        <taxon>Dikarya</taxon>
        <taxon>Ascomycota</taxon>
        <taxon>Pezizomycotina</taxon>
        <taxon>Dothideomycetes</taxon>
        <taxon>Dothideomycetidae</taxon>
        <taxon>Mycosphaerellales</taxon>
        <taxon>Mycosphaerellaceae</taxon>
        <taxon>Zasmidium</taxon>
    </lineage>
</organism>
<keyword evidence="9" id="KW-1185">Reference proteome</keyword>
<evidence type="ECO:0000256" key="5">
    <source>
        <dbReference type="ARBA" id="ARBA00023242"/>
    </source>
</evidence>
<evidence type="ECO:0000256" key="4">
    <source>
        <dbReference type="ARBA" id="ARBA00023136"/>
    </source>
</evidence>
<evidence type="ECO:0000256" key="2">
    <source>
        <dbReference type="ARBA" id="ARBA00022692"/>
    </source>
</evidence>
<dbReference type="RefSeq" id="XP_033667202.1">
    <property type="nucleotide sequence ID" value="XM_033806823.1"/>
</dbReference>
<keyword evidence="5" id="KW-0539">Nucleus</keyword>
<dbReference type="CDD" id="cd12148">
    <property type="entry name" value="fungal_TF_MHR"/>
    <property type="match status" value="1"/>
</dbReference>
<dbReference type="GO" id="GO:0006351">
    <property type="term" value="P:DNA-templated transcription"/>
    <property type="evidence" value="ECO:0007669"/>
    <property type="project" value="InterPro"/>
</dbReference>
<dbReference type="InterPro" id="IPR050360">
    <property type="entry name" value="MFS_Sugar_Transporters"/>
</dbReference>
<evidence type="ECO:0000259" key="7">
    <source>
        <dbReference type="Pfam" id="PF04082"/>
    </source>
</evidence>
<accession>A0A6A6CI73</accession>
<dbReference type="Pfam" id="PF04082">
    <property type="entry name" value="Fungal_trans"/>
    <property type="match status" value="1"/>
</dbReference>
<dbReference type="AlphaFoldDB" id="A0A6A6CI73"/>
<feature type="transmembrane region" description="Helical" evidence="6">
    <location>
        <begin position="90"/>
        <end position="115"/>
    </location>
</feature>
<dbReference type="GO" id="GO:0008270">
    <property type="term" value="F:zinc ion binding"/>
    <property type="evidence" value="ECO:0007669"/>
    <property type="project" value="InterPro"/>
</dbReference>